<dbReference type="InterPro" id="IPR036061">
    <property type="entry name" value="CheW-like_dom_sf"/>
</dbReference>
<evidence type="ECO:0000313" key="2">
    <source>
        <dbReference type="EMBL" id="MCD1653819.1"/>
    </source>
</evidence>
<protein>
    <submittedName>
        <fullName evidence="2">Chemotaxis protein CheW</fullName>
    </submittedName>
</protein>
<dbReference type="InterPro" id="IPR002545">
    <property type="entry name" value="CheW-lke_dom"/>
</dbReference>
<dbReference type="RefSeq" id="WP_230753299.1">
    <property type="nucleotide sequence ID" value="NZ_JAINWA010000001.1"/>
</dbReference>
<proteinExistence type="predicted"/>
<dbReference type="Pfam" id="PF01584">
    <property type="entry name" value="CheW"/>
    <property type="match status" value="1"/>
</dbReference>
<dbReference type="Proteomes" id="UP001198163">
    <property type="component" value="Unassembled WGS sequence"/>
</dbReference>
<dbReference type="SMART" id="SM00260">
    <property type="entry name" value="CheW"/>
    <property type="match status" value="1"/>
</dbReference>
<dbReference type="PANTHER" id="PTHR22617:SF23">
    <property type="entry name" value="CHEMOTAXIS PROTEIN CHEW"/>
    <property type="match status" value="1"/>
</dbReference>
<organism evidence="2 3">
    <name type="scientific">Teretinema zuelzerae</name>
    <dbReference type="NCBI Taxonomy" id="156"/>
    <lineage>
        <taxon>Bacteria</taxon>
        <taxon>Pseudomonadati</taxon>
        <taxon>Spirochaetota</taxon>
        <taxon>Spirochaetia</taxon>
        <taxon>Spirochaetales</taxon>
        <taxon>Treponemataceae</taxon>
        <taxon>Teretinema</taxon>
    </lineage>
</organism>
<dbReference type="Gene3D" id="2.30.30.40">
    <property type="entry name" value="SH3 Domains"/>
    <property type="match status" value="1"/>
</dbReference>
<dbReference type="GO" id="GO:0005829">
    <property type="term" value="C:cytosol"/>
    <property type="evidence" value="ECO:0007669"/>
    <property type="project" value="TreeGrafter"/>
</dbReference>
<reference evidence="2" key="1">
    <citation type="submission" date="2021-08" db="EMBL/GenBank/DDBJ databases">
        <title>Comparative analyses of Brucepasteria parasyntrophica and Teretinema zuelzerae.</title>
        <authorList>
            <person name="Song Y."/>
            <person name="Brune A."/>
        </authorList>
    </citation>
    <scope>NUCLEOTIDE SEQUENCE</scope>
    <source>
        <strain evidence="2">DSM 1903</strain>
    </source>
</reference>
<dbReference type="AlphaFoldDB" id="A0AAE3JKC3"/>
<dbReference type="InterPro" id="IPR039315">
    <property type="entry name" value="CheW"/>
</dbReference>
<dbReference type="Gene3D" id="2.40.50.180">
    <property type="entry name" value="CheA-289, Domain 4"/>
    <property type="match status" value="1"/>
</dbReference>
<sequence>MEISRMKTLAGSRYLNFSLDRESYCMEILKVKELMGMTDITPLPQTPSFIRGVINLRGQIIPIIDLRLKFGMEFLDYHKRTSIIVVEMEIEGEHMLMGLVVDSIHEVIAIPEEKIKVLPYINTRVKAEYVRGVADTPDGMKIVLDVHKILSDEEFVQLKTMAPAPAGNE</sequence>
<comment type="caution">
    <text evidence="2">The sequence shown here is derived from an EMBL/GenBank/DDBJ whole genome shotgun (WGS) entry which is preliminary data.</text>
</comment>
<dbReference type="GO" id="GO:0006935">
    <property type="term" value="P:chemotaxis"/>
    <property type="evidence" value="ECO:0007669"/>
    <property type="project" value="InterPro"/>
</dbReference>
<dbReference type="PROSITE" id="PS50851">
    <property type="entry name" value="CHEW"/>
    <property type="match status" value="1"/>
</dbReference>
<accession>A0AAE3JKC3</accession>
<keyword evidence="3" id="KW-1185">Reference proteome</keyword>
<evidence type="ECO:0000259" key="1">
    <source>
        <dbReference type="PROSITE" id="PS50851"/>
    </source>
</evidence>
<feature type="domain" description="CheW-like" evidence="1">
    <location>
        <begin position="11"/>
        <end position="155"/>
    </location>
</feature>
<dbReference type="SUPFAM" id="SSF50341">
    <property type="entry name" value="CheW-like"/>
    <property type="match status" value="1"/>
</dbReference>
<dbReference type="EMBL" id="JAINWA010000001">
    <property type="protein sequence ID" value="MCD1653819.1"/>
    <property type="molecule type" value="Genomic_DNA"/>
</dbReference>
<dbReference type="GO" id="GO:0007165">
    <property type="term" value="P:signal transduction"/>
    <property type="evidence" value="ECO:0007669"/>
    <property type="project" value="InterPro"/>
</dbReference>
<evidence type="ECO:0000313" key="3">
    <source>
        <dbReference type="Proteomes" id="UP001198163"/>
    </source>
</evidence>
<gene>
    <name evidence="2" type="ORF">K7J14_03780</name>
</gene>
<dbReference type="CDD" id="cd00732">
    <property type="entry name" value="CheW"/>
    <property type="match status" value="1"/>
</dbReference>
<dbReference type="PANTHER" id="PTHR22617">
    <property type="entry name" value="CHEMOTAXIS SENSOR HISTIDINE KINASE-RELATED"/>
    <property type="match status" value="1"/>
</dbReference>
<name>A0AAE3JKC3_9SPIR</name>